<name>A0A226EKW4_FOLCA</name>
<feature type="region of interest" description="Disordered" evidence="1">
    <location>
        <begin position="1"/>
        <end position="127"/>
    </location>
</feature>
<dbReference type="EMBL" id="LNIX01000003">
    <property type="protein sequence ID" value="OXA57634.1"/>
    <property type="molecule type" value="Genomic_DNA"/>
</dbReference>
<feature type="compositionally biased region" description="Low complexity" evidence="1">
    <location>
        <begin position="39"/>
        <end position="53"/>
    </location>
</feature>
<feature type="compositionally biased region" description="Basic and acidic residues" evidence="1">
    <location>
        <begin position="303"/>
        <end position="312"/>
    </location>
</feature>
<accession>A0A226EKW4</accession>
<dbReference type="Proteomes" id="UP000198287">
    <property type="component" value="Unassembled WGS sequence"/>
</dbReference>
<keyword evidence="3" id="KW-1185">Reference proteome</keyword>
<comment type="caution">
    <text evidence="2">The sequence shown here is derived from an EMBL/GenBank/DDBJ whole genome shotgun (WGS) entry which is preliminary data.</text>
</comment>
<feature type="region of interest" description="Disordered" evidence="1">
    <location>
        <begin position="181"/>
        <end position="207"/>
    </location>
</feature>
<evidence type="ECO:0000256" key="1">
    <source>
        <dbReference type="SAM" id="MobiDB-lite"/>
    </source>
</evidence>
<gene>
    <name evidence="2" type="ORF">Fcan01_07049</name>
</gene>
<dbReference type="AlphaFoldDB" id="A0A226EKW4"/>
<sequence>MATFNSKSVTQRKIGNSKLDSQSVAALLDVGGGGTPGLAARVSSSSRAVNVNSCPASQPRKGLRKDSPLSGSSQGINVKPPSSAKALTANEAVKKAPPKVASKYGTKPNPTTSTQQTTTEEPSQLNCQSQLQTKYFVNEEDGNQLFHRWSGTEKVPIDKKTNSWESGSGGWAGVLESTEETALEHNHKDEDKYSNKDQQPSSNGVQAVNGPVKMFLARESAQRSRSVPNGFGLYQSDHPNCFPFPPEKISSQQISATGNSMICSPTCTGLHFCLHTIGTFLPAVSSPHQRVAYRSQQQTVDETNEHHAEINGDSKQISGPPKLEVSFQEAFSSLLKIRNVATQSEMCSLEDYKNIAAIETLLLKVFSQNSSKQKN</sequence>
<feature type="compositionally biased region" description="Polar residues" evidence="1">
    <location>
        <begin position="1"/>
        <end position="24"/>
    </location>
</feature>
<reference evidence="2 3" key="1">
    <citation type="submission" date="2015-12" db="EMBL/GenBank/DDBJ databases">
        <title>The genome of Folsomia candida.</title>
        <authorList>
            <person name="Faddeeva A."/>
            <person name="Derks M.F."/>
            <person name="Anvar Y."/>
            <person name="Smit S."/>
            <person name="Van Straalen N."/>
            <person name="Roelofs D."/>
        </authorList>
    </citation>
    <scope>NUCLEOTIDE SEQUENCE [LARGE SCALE GENOMIC DNA]</scope>
    <source>
        <strain evidence="2 3">VU population</strain>
        <tissue evidence="2">Whole body</tissue>
    </source>
</reference>
<feature type="compositionally biased region" description="Polar residues" evidence="1">
    <location>
        <begin position="196"/>
        <end position="206"/>
    </location>
</feature>
<evidence type="ECO:0000313" key="2">
    <source>
        <dbReference type="EMBL" id="OXA57634.1"/>
    </source>
</evidence>
<proteinExistence type="predicted"/>
<protein>
    <submittedName>
        <fullName evidence="2">Uncharacterized protein</fullName>
    </submittedName>
</protein>
<feature type="compositionally biased region" description="Basic and acidic residues" evidence="1">
    <location>
        <begin position="182"/>
        <end position="195"/>
    </location>
</feature>
<feature type="region of interest" description="Disordered" evidence="1">
    <location>
        <begin position="300"/>
        <end position="319"/>
    </location>
</feature>
<feature type="compositionally biased region" description="Low complexity" evidence="1">
    <location>
        <begin position="110"/>
        <end position="123"/>
    </location>
</feature>
<organism evidence="2 3">
    <name type="scientific">Folsomia candida</name>
    <name type="common">Springtail</name>
    <dbReference type="NCBI Taxonomy" id="158441"/>
    <lineage>
        <taxon>Eukaryota</taxon>
        <taxon>Metazoa</taxon>
        <taxon>Ecdysozoa</taxon>
        <taxon>Arthropoda</taxon>
        <taxon>Hexapoda</taxon>
        <taxon>Collembola</taxon>
        <taxon>Entomobryomorpha</taxon>
        <taxon>Isotomoidea</taxon>
        <taxon>Isotomidae</taxon>
        <taxon>Proisotominae</taxon>
        <taxon>Folsomia</taxon>
    </lineage>
</organism>
<evidence type="ECO:0000313" key="3">
    <source>
        <dbReference type="Proteomes" id="UP000198287"/>
    </source>
</evidence>